<dbReference type="SUPFAM" id="SSF54593">
    <property type="entry name" value="Glyoxalase/Bleomycin resistance protein/Dihydroxybiphenyl dioxygenase"/>
    <property type="match status" value="2"/>
</dbReference>
<feature type="domain" description="VOC" evidence="2">
    <location>
        <begin position="52"/>
        <end position="171"/>
    </location>
</feature>
<dbReference type="PANTHER" id="PTHR43279:SF1">
    <property type="entry name" value="CATECHOL-2,3-DIOXYGENASE"/>
    <property type="match status" value="1"/>
</dbReference>
<dbReference type="AlphaFoldDB" id="A0A7Y0AVY9"/>
<protein>
    <submittedName>
        <fullName evidence="3">VOC family protein</fullName>
    </submittedName>
</protein>
<dbReference type="PANTHER" id="PTHR43279">
    <property type="entry name" value="CATECHOL-2,3-DIOXYGENASE"/>
    <property type="match status" value="1"/>
</dbReference>
<feature type="signal peptide" evidence="1">
    <location>
        <begin position="1"/>
        <end position="28"/>
    </location>
</feature>
<dbReference type="Gene3D" id="3.10.180.10">
    <property type="entry name" value="2,3-Dihydroxybiphenyl 1,2-Dioxygenase, domain 1"/>
    <property type="match status" value="2"/>
</dbReference>
<accession>A0A7Y0AVY9</accession>
<name>A0A7Y0AVY9_9HYPH</name>
<dbReference type="InterPro" id="IPR006311">
    <property type="entry name" value="TAT_signal"/>
</dbReference>
<organism evidence="3 4">
    <name type="scientific">Rhizobium terricola</name>
    <dbReference type="NCBI Taxonomy" id="2728849"/>
    <lineage>
        <taxon>Bacteria</taxon>
        <taxon>Pseudomonadati</taxon>
        <taxon>Pseudomonadota</taxon>
        <taxon>Alphaproteobacteria</taxon>
        <taxon>Hyphomicrobiales</taxon>
        <taxon>Rhizobiaceae</taxon>
        <taxon>Rhizobium/Agrobacterium group</taxon>
        <taxon>Rhizobium</taxon>
    </lineage>
</organism>
<gene>
    <name evidence="3" type="ORF">HHL25_10085</name>
</gene>
<proteinExistence type="predicted"/>
<dbReference type="Pfam" id="PF00903">
    <property type="entry name" value="Glyoxalase"/>
    <property type="match status" value="1"/>
</dbReference>
<dbReference type="CDD" id="cd16359">
    <property type="entry name" value="VOC_BsCatE_like_C"/>
    <property type="match status" value="1"/>
</dbReference>
<keyword evidence="1" id="KW-0732">Signal</keyword>
<dbReference type="EMBL" id="JABBGK010000002">
    <property type="protein sequence ID" value="NML74469.1"/>
    <property type="molecule type" value="Genomic_DNA"/>
</dbReference>
<evidence type="ECO:0000313" key="3">
    <source>
        <dbReference type="EMBL" id="NML74469.1"/>
    </source>
</evidence>
<dbReference type="PROSITE" id="PS51318">
    <property type="entry name" value="TAT"/>
    <property type="match status" value="1"/>
</dbReference>
<feature type="chain" id="PRO_5030618947" evidence="1">
    <location>
        <begin position="29"/>
        <end position="333"/>
    </location>
</feature>
<keyword evidence="4" id="KW-1185">Reference proteome</keyword>
<dbReference type="InterPro" id="IPR029068">
    <property type="entry name" value="Glyas_Bleomycin-R_OHBP_Dase"/>
</dbReference>
<comment type="caution">
    <text evidence="3">The sequence shown here is derived from an EMBL/GenBank/DDBJ whole genome shotgun (WGS) entry which is preliminary data.</text>
</comment>
<evidence type="ECO:0000256" key="1">
    <source>
        <dbReference type="SAM" id="SignalP"/>
    </source>
</evidence>
<dbReference type="PROSITE" id="PS51819">
    <property type="entry name" value="VOC"/>
    <property type="match status" value="2"/>
</dbReference>
<evidence type="ECO:0000259" key="2">
    <source>
        <dbReference type="PROSITE" id="PS51819"/>
    </source>
</evidence>
<evidence type="ECO:0000313" key="4">
    <source>
        <dbReference type="Proteomes" id="UP000541470"/>
    </source>
</evidence>
<dbReference type="InterPro" id="IPR037523">
    <property type="entry name" value="VOC_core"/>
</dbReference>
<reference evidence="3 4" key="1">
    <citation type="submission" date="2020-04" db="EMBL/GenBank/DDBJ databases">
        <title>Rhizobium sp. S-51 isolated from soil.</title>
        <authorList>
            <person name="Dahal R.H."/>
        </authorList>
    </citation>
    <scope>NUCLEOTIDE SEQUENCE [LARGE SCALE GENOMIC DNA]</scope>
    <source>
        <strain evidence="3 4">S-51</strain>
    </source>
</reference>
<feature type="domain" description="VOC" evidence="2">
    <location>
        <begin position="217"/>
        <end position="333"/>
    </location>
</feature>
<dbReference type="InterPro" id="IPR004360">
    <property type="entry name" value="Glyas_Fos-R_dOase_dom"/>
</dbReference>
<sequence>MTTALTRRTLLSLCGGVTLAGAMAGALRAEGLTSPVPAVPAGSPALPFALTTPLHVGEVCLKARDIGLLKGYYQKMLGFEILAESADEVTLGAGGTPLLHLVSRPEADFEAGGEAGLYHTAFLMPSRADLARWLVHVAMSDIPLVGFADHSVSEAVYLADPEGNGIEVYSDRSKEGWIWNEGRVTMGTKELDIEDILQKTGTPTDRNTYAGIPAALRIGHIHLRVGALEAARGFYQAGIGLDVVAGDDQRGATFLSSGRYHHHVGANVWESENAGQRKENATGLDWFSLSTADETLIAARRSDLAAKGFAVTEIEAGIEAKDPWGTRVRLVKA</sequence>
<dbReference type="RefSeq" id="WP_169589890.1">
    <property type="nucleotide sequence ID" value="NZ_JABBGK010000002.1"/>
</dbReference>
<dbReference type="Proteomes" id="UP000541470">
    <property type="component" value="Unassembled WGS sequence"/>
</dbReference>